<organism evidence="1 2">
    <name type="scientific">Sousa chinensis</name>
    <name type="common">Indo-pacific humpbacked dolphin</name>
    <name type="synonym">Steno chinensis</name>
    <dbReference type="NCBI Taxonomy" id="103600"/>
    <lineage>
        <taxon>Eukaryota</taxon>
        <taxon>Metazoa</taxon>
        <taxon>Chordata</taxon>
        <taxon>Craniata</taxon>
        <taxon>Vertebrata</taxon>
        <taxon>Euteleostomi</taxon>
        <taxon>Mammalia</taxon>
        <taxon>Eutheria</taxon>
        <taxon>Laurasiatheria</taxon>
        <taxon>Artiodactyla</taxon>
        <taxon>Whippomorpha</taxon>
        <taxon>Cetacea</taxon>
        <taxon>Odontoceti</taxon>
        <taxon>Delphinidae</taxon>
        <taxon>Sousa</taxon>
    </lineage>
</organism>
<protein>
    <submittedName>
        <fullName evidence="1">Uncharacterized protein</fullName>
    </submittedName>
</protein>
<sequence length="42" mass="5020">SITNTCKLLKNNQDNNRMLVLVLENEKYKVREAQDVQLQMRK</sequence>
<dbReference type="EMBL" id="QWLN02001855">
    <property type="protein sequence ID" value="TEA41072.1"/>
    <property type="molecule type" value="Genomic_DNA"/>
</dbReference>
<accession>A0A484GZ90</accession>
<dbReference type="AlphaFoldDB" id="A0A484GZ90"/>
<reference evidence="1 2" key="1">
    <citation type="journal article" date="2018" name="Genomics">
        <title>Molecular footprints of inshore aquatic adaptation in Indo-Pacific humpback dolphin (Sousa chinensis).</title>
        <authorList>
            <person name="Ming Y."/>
            <person name="Jian J."/>
            <person name="Yu F."/>
            <person name="Yu X."/>
            <person name="Wang J."/>
            <person name="Liu W."/>
        </authorList>
    </citation>
    <scope>NUCLEOTIDE SEQUENCE [LARGE SCALE GENOMIC DNA]</scope>
    <source>
        <strain evidence="1">MY-2018</strain>
        <tissue evidence="1">Skin</tissue>
    </source>
</reference>
<comment type="caution">
    <text evidence="1">The sequence shown here is derived from an EMBL/GenBank/DDBJ whole genome shotgun (WGS) entry which is preliminary data.</text>
</comment>
<gene>
    <name evidence="1" type="ORF">DBR06_SOUSAS24210012</name>
</gene>
<dbReference type="Gene3D" id="1.20.5.730">
    <property type="entry name" value="Single helix bin"/>
    <property type="match status" value="1"/>
</dbReference>
<feature type="non-terminal residue" evidence="1">
    <location>
        <position position="1"/>
    </location>
</feature>
<keyword evidence="2" id="KW-1185">Reference proteome</keyword>
<evidence type="ECO:0000313" key="2">
    <source>
        <dbReference type="Proteomes" id="UP000295264"/>
    </source>
</evidence>
<evidence type="ECO:0000313" key="1">
    <source>
        <dbReference type="EMBL" id="TEA41072.1"/>
    </source>
</evidence>
<dbReference type="Proteomes" id="UP000295264">
    <property type="component" value="Unassembled WGS sequence"/>
</dbReference>
<name>A0A484GZ90_SOUCH</name>
<proteinExistence type="predicted"/>